<evidence type="ECO:0000313" key="1">
    <source>
        <dbReference type="EMBL" id="MED6234473.1"/>
    </source>
</evidence>
<evidence type="ECO:0000313" key="2">
    <source>
        <dbReference type="Proteomes" id="UP001345963"/>
    </source>
</evidence>
<organism evidence="1 2">
    <name type="scientific">Ataeniobius toweri</name>
    <dbReference type="NCBI Taxonomy" id="208326"/>
    <lineage>
        <taxon>Eukaryota</taxon>
        <taxon>Metazoa</taxon>
        <taxon>Chordata</taxon>
        <taxon>Craniata</taxon>
        <taxon>Vertebrata</taxon>
        <taxon>Euteleostomi</taxon>
        <taxon>Actinopterygii</taxon>
        <taxon>Neopterygii</taxon>
        <taxon>Teleostei</taxon>
        <taxon>Neoteleostei</taxon>
        <taxon>Acanthomorphata</taxon>
        <taxon>Ovalentaria</taxon>
        <taxon>Atherinomorphae</taxon>
        <taxon>Cyprinodontiformes</taxon>
        <taxon>Goodeidae</taxon>
        <taxon>Ataeniobius</taxon>
    </lineage>
</organism>
<dbReference type="Proteomes" id="UP001345963">
    <property type="component" value="Unassembled WGS sequence"/>
</dbReference>
<dbReference type="EMBL" id="JAHUTI010008471">
    <property type="protein sequence ID" value="MED6234473.1"/>
    <property type="molecule type" value="Genomic_DNA"/>
</dbReference>
<keyword evidence="2" id="KW-1185">Reference proteome</keyword>
<accession>A0ABU7A9G6</accession>
<reference evidence="1 2" key="1">
    <citation type="submission" date="2021-07" db="EMBL/GenBank/DDBJ databases">
        <authorList>
            <person name="Palmer J.M."/>
        </authorList>
    </citation>
    <scope>NUCLEOTIDE SEQUENCE [LARGE SCALE GENOMIC DNA]</scope>
    <source>
        <strain evidence="1 2">AT_MEX2019</strain>
        <tissue evidence="1">Muscle</tissue>
    </source>
</reference>
<proteinExistence type="predicted"/>
<sequence>MIEEKKKRKEEEAEPGGTVGLQMLINPFCTDASKLRVPVRRYSTHQQTCYFGYDECTIILHFSPGNWFFISTVFSGHVFIKTQSVIDKKSEPSRTLRRSLDSLR</sequence>
<comment type="caution">
    <text evidence="1">The sequence shown here is derived from an EMBL/GenBank/DDBJ whole genome shotgun (WGS) entry which is preliminary data.</text>
</comment>
<gene>
    <name evidence="1" type="ORF">ATANTOWER_030931</name>
</gene>
<protein>
    <submittedName>
        <fullName evidence="1">Uncharacterized protein</fullName>
    </submittedName>
</protein>
<name>A0ABU7A9G6_9TELE</name>